<dbReference type="InterPro" id="IPR000182">
    <property type="entry name" value="GNAT_dom"/>
</dbReference>
<dbReference type="GO" id="GO:0006083">
    <property type="term" value="P:acetate metabolic process"/>
    <property type="evidence" value="ECO:0007669"/>
    <property type="project" value="InterPro"/>
</dbReference>
<proteinExistence type="inferred from homology"/>
<dbReference type="Pfam" id="PF00583">
    <property type="entry name" value="Acetyltransf_1"/>
    <property type="match status" value="1"/>
</dbReference>
<comment type="caution">
    <text evidence="4">The sequence shown here is derived from an EMBL/GenBank/DDBJ whole genome shotgun (WGS) entry which is preliminary data.</text>
</comment>
<dbReference type="Pfam" id="PF13336">
    <property type="entry name" value="AcetylCoA_hyd_C"/>
    <property type="match status" value="1"/>
</dbReference>
<feature type="domain" description="N-acetyltransferase" evidence="3">
    <location>
        <begin position="496"/>
        <end position="651"/>
    </location>
</feature>
<dbReference type="SUPFAM" id="SSF100950">
    <property type="entry name" value="NagB/RpiA/CoA transferase-like"/>
    <property type="match status" value="2"/>
</dbReference>
<protein>
    <submittedName>
        <fullName evidence="4">4-hydroxybutyrate coenzyme a transferase</fullName>
    </submittedName>
</protein>
<comment type="similarity">
    <text evidence="1">Belongs to the acetyl-CoA hydrolase/transferase family.</text>
</comment>
<dbReference type="GO" id="GO:0008775">
    <property type="term" value="F:acetate CoA-transferase activity"/>
    <property type="evidence" value="ECO:0007669"/>
    <property type="project" value="InterPro"/>
</dbReference>
<dbReference type="Gene3D" id="3.40.1080.20">
    <property type="entry name" value="Acetyl-CoA hydrolase/transferase C-terminal domain"/>
    <property type="match status" value="1"/>
</dbReference>
<dbReference type="InterPro" id="IPR003702">
    <property type="entry name" value="ActCoA_hydro_N"/>
</dbReference>
<dbReference type="Pfam" id="PF02550">
    <property type="entry name" value="AcetylCoA_hydro"/>
    <property type="match status" value="1"/>
</dbReference>
<dbReference type="InterPro" id="IPR037171">
    <property type="entry name" value="NagB/RpiA_transferase-like"/>
</dbReference>
<dbReference type="EMBL" id="LNQE01001444">
    <property type="protein sequence ID" value="KUG17400.1"/>
    <property type="molecule type" value="Genomic_DNA"/>
</dbReference>
<gene>
    <name evidence="4" type="ORF">ASZ90_012915</name>
</gene>
<name>A0A0W8F963_9ZZZZ</name>
<evidence type="ECO:0000256" key="2">
    <source>
        <dbReference type="ARBA" id="ARBA00022679"/>
    </source>
</evidence>
<dbReference type="Gene3D" id="3.40.630.30">
    <property type="match status" value="1"/>
</dbReference>
<dbReference type="AlphaFoldDB" id="A0A0W8F963"/>
<dbReference type="InterPro" id="IPR038460">
    <property type="entry name" value="AcetylCoA_hyd_C_sf"/>
</dbReference>
<dbReference type="PROSITE" id="PS51186">
    <property type="entry name" value="GNAT"/>
    <property type="match status" value="1"/>
</dbReference>
<dbReference type="SUPFAM" id="SSF55729">
    <property type="entry name" value="Acyl-CoA N-acyltransferases (Nat)"/>
    <property type="match status" value="1"/>
</dbReference>
<dbReference type="InterPro" id="IPR046433">
    <property type="entry name" value="ActCoA_hydro"/>
</dbReference>
<dbReference type="PANTHER" id="PTHR21432:SF20">
    <property type="entry name" value="ACETYL-COA HYDROLASE"/>
    <property type="match status" value="1"/>
</dbReference>
<evidence type="ECO:0000313" key="4">
    <source>
        <dbReference type="EMBL" id="KUG17400.1"/>
    </source>
</evidence>
<evidence type="ECO:0000256" key="1">
    <source>
        <dbReference type="ARBA" id="ARBA00009632"/>
    </source>
</evidence>
<dbReference type="Gene3D" id="3.30.750.70">
    <property type="entry name" value="4-hydroxybutyrate coenzyme like domains"/>
    <property type="match status" value="1"/>
</dbReference>
<accession>A0A0W8F963</accession>
<organism evidence="4">
    <name type="scientific">hydrocarbon metagenome</name>
    <dbReference type="NCBI Taxonomy" id="938273"/>
    <lineage>
        <taxon>unclassified sequences</taxon>
        <taxon>metagenomes</taxon>
        <taxon>ecological metagenomes</taxon>
    </lineage>
</organism>
<dbReference type="GO" id="GO:0016747">
    <property type="term" value="F:acyltransferase activity, transferring groups other than amino-acyl groups"/>
    <property type="evidence" value="ECO:0007669"/>
    <property type="project" value="InterPro"/>
</dbReference>
<dbReference type="InterPro" id="IPR026888">
    <property type="entry name" value="AcetylCoA_hyd_C"/>
</dbReference>
<dbReference type="PANTHER" id="PTHR21432">
    <property type="entry name" value="ACETYL-COA HYDROLASE-RELATED"/>
    <property type="match status" value="1"/>
</dbReference>
<reference evidence="4" key="1">
    <citation type="journal article" date="2015" name="Proc. Natl. Acad. Sci. U.S.A.">
        <title>Networks of energetic and metabolic interactions define dynamics in microbial communities.</title>
        <authorList>
            <person name="Embree M."/>
            <person name="Liu J.K."/>
            <person name="Al-Bassam M.M."/>
            <person name="Zengler K."/>
        </authorList>
    </citation>
    <scope>NUCLEOTIDE SEQUENCE</scope>
</reference>
<evidence type="ECO:0000259" key="3">
    <source>
        <dbReference type="PROSITE" id="PS51186"/>
    </source>
</evidence>
<dbReference type="InterPro" id="IPR016181">
    <property type="entry name" value="Acyl_CoA_acyltransferase"/>
</dbReference>
<sequence>MQESLNPESYDREAFWHDIKEKWPGKFRDLERFIFQEIRPGNRIFVGTGCGEPQHLVRSLLEFVKERPKAFLDAELINIVTLGVAPYTDEKFQSNFRLNSFFIGDHTRNAVNRGEADYTPIFLSNLPQLIRSERIPLDVALIQTTLPDKDGRLNLGVSVDIVRTAVEKAGIVIAQPNSHMPAINGDGWIRMDDVDYLIPWDEPLLEYIEDVPGEIAQRIGKYVARIVEDGSTIQVGYGSIPNAIVSSLKKKKHLGVHSELLSDGIAGLIRDGVVDNSNKSINPGKTIATFCMGHRSTYDFLRNNDSIEFRTIDYTNNPLIIAQNSKMIAINSALEIDLTGQATAESLGHSFYSGIGGQADFMRGTAIAPGGKTVLALPSTALVTSADSSDDEASQKGGRVSRIVPFLGEGAGVTLTRGDIHYVVTEYGIAYLHGKSIRERAMALIAIAHPLFRLWLIEEAKRMHLIYPDQAFIPGVQGEYPEELEAWKTTRTGLGILLRPVKISDEPLLKDFFYSLSDESMYQRFISARRDIPHQELQKFAAVDYFQKMVLVATVEEDGIESICGLGQYGINSDMFTADVALVVRDDCQNHGIGGELLAYLTYLAKRQGLLGFTAEVLAGNDPVFHLFKKMGFAVSKRRDSGVYELVAMFP</sequence>
<keyword evidence="2 4" id="KW-0808">Transferase</keyword>
<dbReference type="Gene3D" id="3.40.1080.10">
    <property type="entry name" value="Glutaconate Coenzyme A-transferase"/>
    <property type="match status" value="1"/>
</dbReference>